<dbReference type="InterPro" id="IPR050834">
    <property type="entry name" value="Glycosyltransf_2"/>
</dbReference>
<dbReference type="OrthoDB" id="9771846at2"/>
<dbReference type="RefSeq" id="WP_015470091.1">
    <property type="nucleotide sequence ID" value="NC_020813.1"/>
</dbReference>
<evidence type="ECO:0000313" key="2">
    <source>
        <dbReference type="EMBL" id="AGH95601.1"/>
    </source>
</evidence>
<dbReference type="KEGG" id="bex:A11Q_1385"/>
<dbReference type="AlphaFoldDB" id="M4VC49"/>
<name>M4VC49_9BACT</name>
<dbReference type="PANTHER" id="PTHR43685:SF2">
    <property type="entry name" value="GLYCOSYLTRANSFERASE 2-LIKE DOMAIN-CONTAINING PROTEIN"/>
    <property type="match status" value="1"/>
</dbReference>
<protein>
    <submittedName>
        <fullName evidence="2">Uncharacterized protein</fullName>
    </submittedName>
</protein>
<sequence>MIRSLTCGIVIYDEIKEIQNLIPKIKLELKEFDVEWIFVLNHEQAEIRKWISDWIKANIPSALCHENPSNNLGFARQIILEKASHEYIYLTDPDIDILSGNLKKLIQLANVEITNEPDLKFLGYGGTVTHRSTNSLLQNTFDLMSKISKLIPFSFQIQNHTFLMAVDHLPSCHLLLNKRLAMRIGGFSSAFHKYGEDLDFTHRAYTHNYRFVFLPSAQVIHWQNFSTLRWVQKMFQHGRIQIPVQRMNWKGGLRYYRLIPLLTLLAVTVYSILNIYFLLFGLAFVTLLGLFNTGIIGFFVTYIAYSFGELFELIVPLFEYKNAEQLQAINKDLRLQLGEAKNHN</sequence>
<dbReference type="STRING" id="1184267.A11Q_1385"/>
<keyword evidence="3" id="KW-1185">Reference proteome</keyword>
<dbReference type="eggNOG" id="COG1216">
    <property type="taxonomic scope" value="Bacteria"/>
</dbReference>
<evidence type="ECO:0000313" key="3">
    <source>
        <dbReference type="Proteomes" id="UP000012040"/>
    </source>
</evidence>
<dbReference type="EMBL" id="CP003537">
    <property type="protein sequence ID" value="AGH95601.1"/>
    <property type="molecule type" value="Genomic_DNA"/>
</dbReference>
<accession>M4VC49</accession>
<gene>
    <name evidence="2" type="ORF">A11Q_1385</name>
</gene>
<feature type="transmembrane region" description="Helical" evidence="1">
    <location>
        <begin position="255"/>
        <end position="273"/>
    </location>
</feature>
<keyword evidence="1" id="KW-0812">Transmembrane</keyword>
<dbReference type="Proteomes" id="UP000012040">
    <property type="component" value="Chromosome"/>
</dbReference>
<dbReference type="PANTHER" id="PTHR43685">
    <property type="entry name" value="GLYCOSYLTRANSFERASE"/>
    <property type="match status" value="1"/>
</dbReference>
<evidence type="ECO:0000256" key="1">
    <source>
        <dbReference type="SAM" id="Phobius"/>
    </source>
</evidence>
<keyword evidence="1" id="KW-1133">Transmembrane helix</keyword>
<dbReference type="HOGENOM" id="CLU_805770_0_0_7"/>
<keyword evidence="1" id="KW-0472">Membrane</keyword>
<proteinExistence type="predicted"/>
<dbReference type="PATRIC" id="fig|1184267.3.peg.1404"/>
<dbReference type="InterPro" id="IPR029044">
    <property type="entry name" value="Nucleotide-diphossugar_trans"/>
</dbReference>
<reference evidence="2 3" key="1">
    <citation type="journal article" date="2013" name="ISME J.">
        <title>By their genes ye shall know them: genomic signatures of predatory bacteria.</title>
        <authorList>
            <person name="Pasternak Z."/>
            <person name="Pietrokovski S."/>
            <person name="Rotem O."/>
            <person name="Gophna U."/>
            <person name="Lurie-Weinberger M.N."/>
            <person name="Jurkevitch E."/>
        </authorList>
    </citation>
    <scope>NUCLEOTIDE SEQUENCE [LARGE SCALE GENOMIC DNA]</scope>
    <source>
        <strain evidence="2 3">JSS</strain>
    </source>
</reference>
<dbReference type="SUPFAM" id="SSF53448">
    <property type="entry name" value="Nucleotide-diphospho-sugar transferases"/>
    <property type="match status" value="1"/>
</dbReference>
<dbReference type="Gene3D" id="3.90.550.10">
    <property type="entry name" value="Spore Coat Polysaccharide Biosynthesis Protein SpsA, Chain A"/>
    <property type="match status" value="1"/>
</dbReference>
<feature type="transmembrane region" description="Helical" evidence="1">
    <location>
        <begin position="279"/>
        <end position="305"/>
    </location>
</feature>
<organism evidence="2 3">
    <name type="scientific">Pseudobdellovibrio exovorus JSS</name>
    <dbReference type="NCBI Taxonomy" id="1184267"/>
    <lineage>
        <taxon>Bacteria</taxon>
        <taxon>Pseudomonadati</taxon>
        <taxon>Bdellovibrionota</taxon>
        <taxon>Bdellovibrionia</taxon>
        <taxon>Bdellovibrionales</taxon>
        <taxon>Pseudobdellovibrionaceae</taxon>
        <taxon>Pseudobdellovibrio</taxon>
    </lineage>
</organism>